<evidence type="ECO:0000256" key="1">
    <source>
        <dbReference type="SAM" id="MobiDB-lite"/>
    </source>
</evidence>
<proteinExistence type="predicted"/>
<sequence>MPANHTADSKTGIPAPSMDEGRADERWASGRWALSLVRRHRRAIVQAPDRAAGYMNLGEGLRTLGQDGAAAAVNARALTLRPDYPKALCARSVLFAGQRCSRAALRLALRALAVDPAFPAGWDWLARLAGAESLEEVRLRAMLRSVRLTPARPEALVAFGTALTDGDRVRGDARAREEGVGILQRALALDPASPEAIGALAGAAFRLSRFPEVLRLIRRLHRIDPQSANAYAMRSVVATMLGDFDAAIAHGRCAVLLAPGEATPWINLALGLHALQHPEIAAHYNRRAARLDPGGAVGRFNLSLNLLAMGDLARGWRLYEARWRMGGARTPDHAPLWDGSDPAGRRILLTAEQGQGDTLHFIRYAPLLAARGARVEAQVQPSLVRLVSLMPGVSAVHGSDEPPPPCDAVVPLLSLPRLFGTTLDTIPAATPYLRAAPADEARWRERLAGEHRTKGHRAKGHQAGQRRLKVGLVWAGDSHAAHLSANAVDGRRSVPLAALAPLASVPGIAWISLQKGAPAAQAGTPPPGMDLIDWMDEVTDFADTAALITQLDLVISVDTSVCHLAGGLGKPVWVLSRFDACWRWLIGRDDTPWYPTMRLFRQERPGDWEAVIARLAARLRIVADHRLPGAPAV</sequence>
<keyword evidence="2" id="KW-0808">Transferase</keyword>
<dbReference type="InterPro" id="IPR019734">
    <property type="entry name" value="TPR_rpt"/>
</dbReference>
<name>A0A4D8PUX5_9PROT</name>
<organism evidence="2 3">
    <name type="scientific">Azospirillum argentinense</name>
    <dbReference type="NCBI Taxonomy" id="2970906"/>
    <lineage>
        <taxon>Bacteria</taxon>
        <taxon>Pseudomonadati</taxon>
        <taxon>Pseudomonadota</taxon>
        <taxon>Alphaproteobacteria</taxon>
        <taxon>Rhodospirillales</taxon>
        <taxon>Azospirillaceae</taxon>
        <taxon>Azospirillum</taxon>
    </lineage>
</organism>
<gene>
    <name evidence="2" type="ORF">D3093_31015</name>
</gene>
<dbReference type="SUPFAM" id="SSF53756">
    <property type="entry name" value="UDP-Glycosyltransferase/glycogen phosphorylase"/>
    <property type="match status" value="1"/>
</dbReference>
<reference evidence="2 3" key="1">
    <citation type="submission" date="2018-09" db="EMBL/GenBank/DDBJ databases">
        <title>Whole genome based analysis of evolution and adaptive divergence in Indian and Brazilian strains of Azospirillum brasilense.</title>
        <authorList>
            <person name="Singh C."/>
            <person name="Tripathi A.K."/>
        </authorList>
    </citation>
    <scope>NUCLEOTIDE SEQUENCE [LARGE SCALE GENOMIC DNA]</scope>
    <source>
        <strain evidence="2 3">MTCC4035</strain>
        <plasmid evidence="2 3">p4</plasmid>
    </source>
</reference>
<dbReference type="RefSeq" id="WP_137118459.1">
    <property type="nucleotide sequence ID" value="NZ_CP032325.1"/>
</dbReference>
<dbReference type="Proteomes" id="UP000298595">
    <property type="component" value="Plasmid p4"/>
</dbReference>
<dbReference type="PANTHER" id="PTHR12558:SF33">
    <property type="entry name" value="BLL7664 PROTEIN"/>
    <property type="match status" value="1"/>
</dbReference>
<dbReference type="EMBL" id="CP032325">
    <property type="protein sequence ID" value="QCN99688.1"/>
    <property type="molecule type" value="Genomic_DNA"/>
</dbReference>
<feature type="region of interest" description="Disordered" evidence="1">
    <location>
        <begin position="1"/>
        <end position="21"/>
    </location>
</feature>
<dbReference type="SUPFAM" id="SSF48452">
    <property type="entry name" value="TPR-like"/>
    <property type="match status" value="2"/>
</dbReference>
<accession>A0A4D8PUX5</accession>
<protein>
    <submittedName>
        <fullName evidence="2">Sulfotransferase</fullName>
    </submittedName>
</protein>
<dbReference type="InterPro" id="IPR011990">
    <property type="entry name" value="TPR-like_helical_dom_sf"/>
</dbReference>
<dbReference type="AlphaFoldDB" id="A0A4D8PUX5"/>
<keyword evidence="2" id="KW-0614">Plasmid</keyword>
<dbReference type="PANTHER" id="PTHR12558">
    <property type="entry name" value="CELL DIVISION CYCLE 16,23,27"/>
    <property type="match status" value="1"/>
</dbReference>
<evidence type="ECO:0000313" key="2">
    <source>
        <dbReference type="EMBL" id="QCN99688.1"/>
    </source>
</evidence>
<evidence type="ECO:0000313" key="3">
    <source>
        <dbReference type="Proteomes" id="UP000298595"/>
    </source>
</evidence>
<dbReference type="SMART" id="SM00028">
    <property type="entry name" value="TPR"/>
    <property type="match status" value="5"/>
</dbReference>
<geneLocation type="plasmid" evidence="2 3">
    <name>p4</name>
</geneLocation>
<dbReference type="Gene3D" id="3.40.50.2000">
    <property type="entry name" value="Glycogen Phosphorylase B"/>
    <property type="match status" value="1"/>
</dbReference>
<dbReference type="Gene3D" id="1.25.40.10">
    <property type="entry name" value="Tetratricopeptide repeat domain"/>
    <property type="match status" value="2"/>
</dbReference>
<dbReference type="KEGG" id="aare:D3093_31015"/>
<dbReference type="GO" id="GO:0016740">
    <property type="term" value="F:transferase activity"/>
    <property type="evidence" value="ECO:0007669"/>
    <property type="project" value="UniProtKB-KW"/>
</dbReference>